<gene>
    <name evidence="10" type="ORF">METZ01_LOCUS149152</name>
</gene>
<evidence type="ECO:0000256" key="3">
    <source>
        <dbReference type="ARBA" id="ARBA00022475"/>
    </source>
</evidence>
<dbReference type="InterPro" id="IPR050107">
    <property type="entry name" value="ABC_carbohydrate_import_ATPase"/>
</dbReference>
<dbReference type="InterPro" id="IPR003593">
    <property type="entry name" value="AAA+_ATPase"/>
</dbReference>
<accession>A0A382A437</accession>
<keyword evidence="6" id="KW-0067">ATP-binding</keyword>
<dbReference type="PROSITE" id="PS50893">
    <property type="entry name" value="ABC_TRANSPORTER_2"/>
    <property type="match status" value="1"/>
</dbReference>
<sequence length="331" mass="36544">MVPYIELRNINKRFSDVNANDHVDLSVNMGEIHALLGENGAGKSTLMNILYGLDYKDEGEIFVQGQFSDIRTPSDAIALGIGMIHQDFMLIPPFTVTENVVVGLDEEGSSPLLDLDKAARSIKALSEQHGLDVDPHARVEHLSVGEEQRVEILKLLFRNAKLLILDEPTAVLTPQEAEGLFEVLRSLADNDHTIIFITHKLHEVMNISDRVTVMRDGKAIDTLKTESTNPRELAMKMVGREVVFHIDKNLRKSGECVLQIENLHVDDDTGYHKVQGVSLDVHSGEILGIAGVDGNGQSELAQALMNLRPIKEGNIIVNDVDVTNISSALHR</sequence>
<evidence type="ECO:0000256" key="8">
    <source>
        <dbReference type="ARBA" id="ARBA00023136"/>
    </source>
</evidence>
<dbReference type="GO" id="GO:0016887">
    <property type="term" value="F:ATP hydrolysis activity"/>
    <property type="evidence" value="ECO:0007669"/>
    <property type="project" value="InterPro"/>
</dbReference>
<organism evidence="10">
    <name type="scientific">marine metagenome</name>
    <dbReference type="NCBI Taxonomy" id="408172"/>
    <lineage>
        <taxon>unclassified sequences</taxon>
        <taxon>metagenomes</taxon>
        <taxon>ecological metagenomes</taxon>
    </lineage>
</organism>
<feature type="non-terminal residue" evidence="10">
    <location>
        <position position="331"/>
    </location>
</feature>
<dbReference type="InterPro" id="IPR027417">
    <property type="entry name" value="P-loop_NTPase"/>
</dbReference>
<dbReference type="CDD" id="cd03216">
    <property type="entry name" value="ABC_Carb_Monos_I"/>
    <property type="match status" value="1"/>
</dbReference>
<proteinExistence type="predicted"/>
<evidence type="ECO:0000256" key="7">
    <source>
        <dbReference type="ARBA" id="ARBA00022967"/>
    </source>
</evidence>
<reference evidence="10" key="1">
    <citation type="submission" date="2018-05" db="EMBL/GenBank/DDBJ databases">
        <authorList>
            <person name="Lanie J.A."/>
            <person name="Ng W.-L."/>
            <person name="Kazmierczak K.M."/>
            <person name="Andrzejewski T.M."/>
            <person name="Davidsen T.M."/>
            <person name="Wayne K.J."/>
            <person name="Tettelin H."/>
            <person name="Glass J.I."/>
            <person name="Rusch D."/>
            <person name="Podicherti R."/>
            <person name="Tsui H.-C.T."/>
            <person name="Winkler M.E."/>
        </authorList>
    </citation>
    <scope>NUCLEOTIDE SEQUENCE</scope>
</reference>
<dbReference type="Gene3D" id="3.40.50.300">
    <property type="entry name" value="P-loop containing nucleotide triphosphate hydrolases"/>
    <property type="match status" value="2"/>
</dbReference>
<dbReference type="GO" id="GO:0005886">
    <property type="term" value="C:plasma membrane"/>
    <property type="evidence" value="ECO:0007669"/>
    <property type="project" value="UniProtKB-SubCell"/>
</dbReference>
<evidence type="ECO:0000256" key="4">
    <source>
        <dbReference type="ARBA" id="ARBA00022737"/>
    </source>
</evidence>
<protein>
    <recommendedName>
        <fullName evidence="9">ABC transporter domain-containing protein</fullName>
    </recommendedName>
</protein>
<keyword evidence="3" id="KW-1003">Cell membrane</keyword>
<dbReference type="Pfam" id="PF00005">
    <property type="entry name" value="ABC_tran"/>
    <property type="match status" value="2"/>
</dbReference>
<dbReference type="SMART" id="SM00382">
    <property type="entry name" value="AAA"/>
    <property type="match status" value="1"/>
</dbReference>
<keyword evidence="2" id="KW-0813">Transport</keyword>
<evidence type="ECO:0000256" key="1">
    <source>
        <dbReference type="ARBA" id="ARBA00004202"/>
    </source>
</evidence>
<evidence type="ECO:0000313" key="10">
    <source>
        <dbReference type="EMBL" id="SVA96298.1"/>
    </source>
</evidence>
<dbReference type="EMBL" id="UINC01023836">
    <property type="protein sequence ID" value="SVA96298.1"/>
    <property type="molecule type" value="Genomic_DNA"/>
</dbReference>
<evidence type="ECO:0000256" key="6">
    <source>
        <dbReference type="ARBA" id="ARBA00022840"/>
    </source>
</evidence>
<keyword evidence="8" id="KW-0472">Membrane</keyword>
<evidence type="ECO:0000259" key="9">
    <source>
        <dbReference type="PROSITE" id="PS50893"/>
    </source>
</evidence>
<dbReference type="PANTHER" id="PTHR43790:SF4">
    <property type="entry name" value="GUANOSINE IMPORT ATP-BINDING PROTEIN NUPO"/>
    <property type="match status" value="1"/>
</dbReference>
<evidence type="ECO:0000256" key="5">
    <source>
        <dbReference type="ARBA" id="ARBA00022741"/>
    </source>
</evidence>
<dbReference type="SUPFAM" id="SSF52540">
    <property type="entry name" value="P-loop containing nucleoside triphosphate hydrolases"/>
    <property type="match status" value="2"/>
</dbReference>
<name>A0A382A437_9ZZZZ</name>
<dbReference type="FunFam" id="3.40.50.300:FF:000127">
    <property type="entry name" value="Ribose import ATP-binding protein RbsA"/>
    <property type="match status" value="1"/>
</dbReference>
<dbReference type="AlphaFoldDB" id="A0A382A437"/>
<dbReference type="PANTHER" id="PTHR43790">
    <property type="entry name" value="CARBOHYDRATE TRANSPORT ATP-BINDING PROTEIN MG119-RELATED"/>
    <property type="match status" value="1"/>
</dbReference>
<dbReference type="GO" id="GO:0005524">
    <property type="term" value="F:ATP binding"/>
    <property type="evidence" value="ECO:0007669"/>
    <property type="project" value="UniProtKB-KW"/>
</dbReference>
<evidence type="ECO:0000256" key="2">
    <source>
        <dbReference type="ARBA" id="ARBA00022448"/>
    </source>
</evidence>
<keyword evidence="7" id="KW-1278">Translocase</keyword>
<dbReference type="InterPro" id="IPR003439">
    <property type="entry name" value="ABC_transporter-like_ATP-bd"/>
</dbReference>
<feature type="domain" description="ABC transporter" evidence="9">
    <location>
        <begin position="5"/>
        <end position="241"/>
    </location>
</feature>
<comment type="subcellular location">
    <subcellularLocation>
        <location evidence="1">Cell membrane</location>
        <topology evidence="1">Peripheral membrane protein</topology>
    </subcellularLocation>
</comment>
<keyword evidence="5" id="KW-0547">Nucleotide-binding</keyword>
<keyword evidence="4" id="KW-0677">Repeat</keyword>